<organism evidence="2 3">
    <name type="scientific">Natronorubrum aibiense</name>
    <dbReference type="NCBI Taxonomy" id="348826"/>
    <lineage>
        <taxon>Archaea</taxon>
        <taxon>Methanobacteriati</taxon>
        <taxon>Methanobacteriota</taxon>
        <taxon>Stenosarchaea group</taxon>
        <taxon>Halobacteria</taxon>
        <taxon>Halobacteriales</taxon>
        <taxon>Natrialbaceae</taxon>
        <taxon>Natronorubrum</taxon>
    </lineage>
</organism>
<reference evidence="2 3" key="1">
    <citation type="journal article" date="2007" name="Int. J. Syst. Evol. Microbiol.">
        <title>Natronorubrum sulfidifaciens sp. nov., an extremely haloalkaliphilic archaeon isolated from Aiding salt lake in Xin-Jiang, China.</title>
        <authorList>
            <person name="Cui H.L."/>
            <person name="Tohty D."/>
            <person name="Liu H.C."/>
            <person name="Liu S.J."/>
            <person name="Oren A."/>
            <person name="Zhou P.J."/>
        </authorList>
    </citation>
    <scope>NUCLEOTIDE SEQUENCE [LARGE SCALE GENOMIC DNA]</scope>
    <source>
        <strain evidence="2 3">7-3</strain>
    </source>
</reference>
<dbReference type="EMBL" id="CP045488">
    <property type="protein sequence ID" value="QFU82026.1"/>
    <property type="molecule type" value="Genomic_DNA"/>
</dbReference>
<feature type="domain" description="Halobacterial output" evidence="1">
    <location>
        <begin position="28"/>
        <end position="98"/>
    </location>
</feature>
<evidence type="ECO:0000259" key="1">
    <source>
        <dbReference type="Pfam" id="PF18545"/>
    </source>
</evidence>
<dbReference type="GeneID" id="42300488"/>
<evidence type="ECO:0000313" key="3">
    <source>
        <dbReference type="Proteomes" id="UP000326170"/>
    </source>
</evidence>
<protein>
    <recommendedName>
        <fullName evidence="1">Halobacterial output domain-containing protein</fullName>
    </recommendedName>
</protein>
<accession>A0A5P9P1V7</accession>
<dbReference type="RefSeq" id="WP_152939692.1">
    <property type="nucleotide sequence ID" value="NZ_CP045488.1"/>
</dbReference>
<gene>
    <name evidence="2" type="ORF">GCU68_05530</name>
</gene>
<dbReference type="KEGG" id="nas:GCU68_05530"/>
<name>A0A5P9P1V7_9EURY</name>
<proteinExistence type="predicted"/>
<dbReference type="AlphaFoldDB" id="A0A5P9P1V7"/>
<sequence length="110" mass="11693">MPSSDDVTDTPVANESQFVTTFDPEAGEQASEAVITAVAALSDTRPAELTPLYESADPDAIDALVAHARRADTAGTHQLQFRYEGFDVDVRTDGQIQLRDVSVPTSANGV</sequence>
<keyword evidence="3" id="KW-1185">Reference proteome</keyword>
<evidence type="ECO:0000313" key="2">
    <source>
        <dbReference type="EMBL" id="QFU82026.1"/>
    </source>
</evidence>
<dbReference type="Proteomes" id="UP000326170">
    <property type="component" value="Chromosome"/>
</dbReference>
<dbReference type="Pfam" id="PF18545">
    <property type="entry name" value="HalOD1"/>
    <property type="match status" value="1"/>
</dbReference>
<dbReference type="OrthoDB" id="327217at2157"/>
<dbReference type="InterPro" id="IPR040624">
    <property type="entry name" value="HalOD1"/>
</dbReference>